<dbReference type="SUPFAM" id="SSF53474">
    <property type="entry name" value="alpha/beta-Hydrolases"/>
    <property type="match status" value="1"/>
</dbReference>
<gene>
    <name evidence="3" type="ORF">DL764_000168</name>
</gene>
<dbReference type="PANTHER" id="PTHR43037">
    <property type="entry name" value="UNNAMED PRODUCT-RELATED"/>
    <property type="match status" value="1"/>
</dbReference>
<evidence type="ECO:0000256" key="1">
    <source>
        <dbReference type="ARBA" id="ARBA00022729"/>
    </source>
</evidence>
<dbReference type="AlphaFoldDB" id="A0A4Q4TWA9"/>
<keyword evidence="1" id="KW-0732">Signal</keyword>
<dbReference type="Proteomes" id="UP000293360">
    <property type="component" value="Unassembled WGS sequence"/>
</dbReference>
<proteinExistence type="predicted"/>
<evidence type="ECO:0000256" key="2">
    <source>
        <dbReference type="SAM" id="MobiDB-lite"/>
    </source>
</evidence>
<dbReference type="InterPro" id="IPR050955">
    <property type="entry name" value="Plant_Biomass_Hydrol_Est"/>
</dbReference>
<comment type="caution">
    <text evidence="3">The sequence shown here is derived from an EMBL/GenBank/DDBJ whole genome shotgun (WGS) entry which is preliminary data.</text>
</comment>
<evidence type="ECO:0000313" key="4">
    <source>
        <dbReference type="Proteomes" id="UP000293360"/>
    </source>
</evidence>
<keyword evidence="4" id="KW-1185">Reference proteome</keyword>
<dbReference type="PANTHER" id="PTHR43037:SF1">
    <property type="entry name" value="BLL1128 PROTEIN"/>
    <property type="match status" value="1"/>
</dbReference>
<accession>A0A4Q4TWA9</accession>
<dbReference type="EMBL" id="QJNU01000004">
    <property type="protein sequence ID" value="RYP11212.1"/>
    <property type="molecule type" value="Genomic_DNA"/>
</dbReference>
<dbReference type="OrthoDB" id="2334691at2759"/>
<reference evidence="3 4" key="1">
    <citation type="submission" date="2018-06" db="EMBL/GenBank/DDBJ databases">
        <title>Complete Genomes of Monosporascus.</title>
        <authorList>
            <person name="Robinson A.J."/>
            <person name="Natvig D.O."/>
        </authorList>
    </citation>
    <scope>NUCLEOTIDE SEQUENCE [LARGE SCALE GENOMIC DNA]</scope>
    <source>
        <strain evidence="3 4">CBS 110550</strain>
    </source>
</reference>
<evidence type="ECO:0000313" key="3">
    <source>
        <dbReference type="EMBL" id="RYP11212.1"/>
    </source>
</evidence>
<protein>
    <recommendedName>
        <fullName evidence="5">Carboxylic ester hydrolase</fullName>
    </recommendedName>
</protein>
<name>A0A4Q4TWA9_9PEZI</name>
<organism evidence="3 4">
    <name type="scientific">Monosporascus ibericus</name>
    <dbReference type="NCBI Taxonomy" id="155417"/>
    <lineage>
        <taxon>Eukaryota</taxon>
        <taxon>Fungi</taxon>
        <taxon>Dikarya</taxon>
        <taxon>Ascomycota</taxon>
        <taxon>Pezizomycotina</taxon>
        <taxon>Sordariomycetes</taxon>
        <taxon>Xylariomycetidae</taxon>
        <taxon>Xylariales</taxon>
        <taxon>Xylariales incertae sedis</taxon>
        <taxon>Monosporascus</taxon>
    </lineage>
</organism>
<dbReference type="InterPro" id="IPR029058">
    <property type="entry name" value="AB_hydrolase_fold"/>
</dbReference>
<dbReference type="Gene3D" id="3.40.50.1820">
    <property type="entry name" value="alpha/beta hydrolase"/>
    <property type="match status" value="1"/>
</dbReference>
<feature type="region of interest" description="Disordered" evidence="2">
    <location>
        <begin position="1"/>
        <end position="21"/>
    </location>
</feature>
<sequence length="354" mass="38329">MAPEATGSEVGPSVGQNRRAPETKYQKKLAAFLGKDADAVNMDGTLTTADVPRQFLKDVYMVGQVPLTALRVDPRISYALFVPVAHYDPDPSSSKGKLLPLLVDVHGTTRVFSSVYAPSPLRKFAQEPAHPCAVLAPLFPAGVEGPHDVDSYKVLRSRTQRSDLALLAVLEEVAHRWPGIDARKIYMTGFSGGGQFALRFLYLYPERLAGVSVGAPGRVTALDDALSWPRGVADVARIFDGVEIRRDLIAQVPIQLVVGGEDTKTHGNPGFWEWMAEMKEKKKGAGGEGGGGGGGTDLPPMEKGRLETLRELQAAWKVEGIEARLDVVPGVAHNVAEVRDTVLDFMRPLIRGHH</sequence>
<evidence type="ECO:0008006" key="5">
    <source>
        <dbReference type="Google" id="ProtNLM"/>
    </source>
</evidence>